<dbReference type="EMBL" id="JPWF01000007">
    <property type="protein sequence ID" value="RCK36659.1"/>
    <property type="molecule type" value="Genomic_DNA"/>
</dbReference>
<protein>
    <submittedName>
        <fullName evidence="1">Uncharacterized protein</fullName>
    </submittedName>
</protein>
<accession>A0A367W5W0</accession>
<proteinExistence type="predicted"/>
<name>A0A367W5W0_9PROT</name>
<organism evidence="1 2">
    <name type="scientific">Thalassospira profundimaris</name>
    <dbReference type="NCBI Taxonomy" id="502049"/>
    <lineage>
        <taxon>Bacteria</taxon>
        <taxon>Pseudomonadati</taxon>
        <taxon>Pseudomonadota</taxon>
        <taxon>Alphaproteobacteria</taxon>
        <taxon>Rhodospirillales</taxon>
        <taxon>Thalassospiraceae</taxon>
        <taxon>Thalassospira</taxon>
    </lineage>
</organism>
<dbReference type="Proteomes" id="UP000253226">
    <property type="component" value="Unassembled WGS sequence"/>
</dbReference>
<dbReference type="OrthoDB" id="7363480at2"/>
<evidence type="ECO:0000313" key="2">
    <source>
        <dbReference type="Proteomes" id="UP000253226"/>
    </source>
</evidence>
<sequence>MRTIYQSTDDFGHTLRALKLTKEGHNDPVYMGLVIQDREVLFRTRENSSREFVLEKIKAFVAGNAATSFEAQPA</sequence>
<comment type="caution">
    <text evidence="1">The sequence shown here is derived from an EMBL/GenBank/DDBJ whole genome shotgun (WGS) entry which is preliminary data.</text>
</comment>
<reference evidence="1 2" key="1">
    <citation type="submission" date="2014-07" db="EMBL/GenBank/DDBJ databases">
        <title>Draft genome sequence of Thalassospira profundimaris 35.</title>
        <authorList>
            <person name="Lai Q."/>
            <person name="Shao Z."/>
        </authorList>
    </citation>
    <scope>NUCLEOTIDE SEQUENCE [LARGE SCALE GENOMIC DNA]</scope>
    <source>
        <strain evidence="1 2">35</strain>
    </source>
</reference>
<dbReference type="AlphaFoldDB" id="A0A367W5W0"/>
<dbReference type="RefSeq" id="WP_114102540.1">
    <property type="nucleotide sequence ID" value="NZ_JPWF01000007.1"/>
</dbReference>
<evidence type="ECO:0000313" key="1">
    <source>
        <dbReference type="EMBL" id="RCK36659.1"/>
    </source>
</evidence>
<gene>
    <name evidence="1" type="ORF">TH19_12090</name>
</gene>